<dbReference type="Pfam" id="PF13581">
    <property type="entry name" value="HATPase_c_2"/>
    <property type="match status" value="1"/>
</dbReference>
<evidence type="ECO:0000313" key="4">
    <source>
        <dbReference type="Proteomes" id="UP000660675"/>
    </source>
</evidence>
<protein>
    <submittedName>
        <fullName evidence="3">ATP-binding protein</fullName>
    </submittedName>
</protein>
<keyword evidence="4" id="KW-1185">Reference proteome</keyword>
<accession>A0ABQ2VVD9</accession>
<evidence type="ECO:0000256" key="1">
    <source>
        <dbReference type="ARBA" id="ARBA00022527"/>
    </source>
</evidence>
<dbReference type="RefSeq" id="WP_189543205.1">
    <property type="nucleotide sequence ID" value="NZ_BMTF01000005.1"/>
</dbReference>
<dbReference type="InterPro" id="IPR003594">
    <property type="entry name" value="HATPase_dom"/>
</dbReference>
<dbReference type="PANTHER" id="PTHR35526:SF3">
    <property type="entry name" value="ANTI-SIGMA-F FACTOR RSBW"/>
    <property type="match status" value="1"/>
</dbReference>
<sequence length="137" mass="14780">MGEAADRTVILRWSRHPRCVSLARAELRTALAGWGFSEWEESAVLVLSELLTNAGQHARVSLGREIETLFRPLGDGVRIEVHDASDVVPQVRDPEPGACGGRGLLLVAALADRWGYGARHGPGKVVWAEFGSVKLGS</sequence>
<keyword evidence="3" id="KW-0067">ATP-binding</keyword>
<feature type="domain" description="Histidine kinase/HSP90-like ATPase" evidence="2">
    <location>
        <begin position="17"/>
        <end position="128"/>
    </location>
</feature>
<dbReference type="SUPFAM" id="SSF55874">
    <property type="entry name" value="ATPase domain of HSP90 chaperone/DNA topoisomerase II/histidine kinase"/>
    <property type="match status" value="1"/>
</dbReference>
<evidence type="ECO:0000259" key="2">
    <source>
        <dbReference type="Pfam" id="PF13581"/>
    </source>
</evidence>
<proteinExistence type="predicted"/>
<organism evidence="3 4">
    <name type="scientific">Streptomyces gelaticus</name>
    <dbReference type="NCBI Taxonomy" id="285446"/>
    <lineage>
        <taxon>Bacteria</taxon>
        <taxon>Bacillati</taxon>
        <taxon>Actinomycetota</taxon>
        <taxon>Actinomycetes</taxon>
        <taxon>Kitasatosporales</taxon>
        <taxon>Streptomycetaceae</taxon>
        <taxon>Streptomyces</taxon>
    </lineage>
</organism>
<dbReference type="InterPro" id="IPR050267">
    <property type="entry name" value="Anti-sigma-factor_SerPK"/>
</dbReference>
<reference evidence="4" key="1">
    <citation type="journal article" date="2019" name="Int. J. Syst. Evol. Microbiol.">
        <title>The Global Catalogue of Microorganisms (GCM) 10K type strain sequencing project: providing services to taxonomists for standard genome sequencing and annotation.</title>
        <authorList>
            <consortium name="The Broad Institute Genomics Platform"/>
            <consortium name="The Broad Institute Genome Sequencing Center for Infectious Disease"/>
            <person name="Wu L."/>
            <person name="Ma J."/>
        </authorList>
    </citation>
    <scope>NUCLEOTIDE SEQUENCE [LARGE SCALE GENOMIC DNA]</scope>
    <source>
        <strain evidence="4">JCM 4376</strain>
    </source>
</reference>
<dbReference type="EMBL" id="BMTF01000005">
    <property type="protein sequence ID" value="GGV80801.1"/>
    <property type="molecule type" value="Genomic_DNA"/>
</dbReference>
<dbReference type="GO" id="GO:0005524">
    <property type="term" value="F:ATP binding"/>
    <property type="evidence" value="ECO:0007669"/>
    <property type="project" value="UniProtKB-KW"/>
</dbReference>
<comment type="caution">
    <text evidence="3">The sequence shown here is derived from an EMBL/GenBank/DDBJ whole genome shotgun (WGS) entry which is preliminary data.</text>
</comment>
<gene>
    <name evidence="3" type="ORF">GCM10015535_19590</name>
</gene>
<keyword evidence="1" id="KW-0418">Kinase</keyword>
<evidence type="ECO:0000313" key="3">
    <source>
        <dbReference type="EMBL" id="GGV80801.1"/>
    </source>
</evidence>
<keyword evidence="1" id="KW-0723">Serine/threonine-protein kinase</keyword>
<keyword evidence="3" id="KW-0547">Nucleotide-binding</keyword>
<keyword evidence="1" id="KW-0808">Transferase</keyword>
<dbReference type="CDD" id="cd16936">
    <property type="entry name" value="HATPase_RsbW-like"/>
    <property type="match status" value="1"/>
</dbReference>
<name>A0ABQ2VVD9_9ACTN</name>
<dbReference type="Gene3D" id="3.30.565.10">
    <property type="entry name" value="Histidine kinase-like ATPase, C-terminal domain"/>
    <property type="match status" value="1"/>
</dbReference>
<dbReference type="PANTHER" id="PTHR35526">
    <property type="entry name" value="ANTI-SIGMA-F FACTOR RSBW-RELATED"/>
    <property type="match status" value="1"/>
</dbReference>
<dbReference type="Proteomes" id="UP000660675">
    <property type="component" value="Unassembled WGS sequence"/>
</dbReference>
<dbReference type="InterPro" id="IPR036890">
    <property type="entry name" value="HATPase_C_sf"/>
</dbReference>